<dbReference type="EC" id="2.7.9.2" evidence="12"/>
<dbReference type="EMBL" id="JBHSKX010000001">
    <property type="protein sequence ID" value="MFC5365872.1"/>
    <property type="molecule type" value="Genomic_DNA"/>
</dbReference>
<feature type="domain" description="Pyruvate phosphate dikinase AMP/ATP-binding" evidence="15">
    <location>
        <begin position="15"/>
        <end position="323"/>
    </location>
</feature>
<dbReference type="Gene3D" id="3.30.1490.20">
    <property type="entry name" value="ATP-grasp fold, A domain"/>
    <property type="match status" value="1"/>
</dbReference>
<evidence type="ECO:0000256" key="3">
    <source>
        <dbReference type="ARBA" id="ARBA00004742"/>
    </source>
</evidence>
<dbReference type="InterPro" id="IPR013815">
    <property type="entry name" value="ATP_grasp_subdomain_1"/>
</dbReference>
<name>A0ABD5R776_9EURY</name>
<keyword evidence="6 12" id="KW-0479">Metal-binding</keyword>
<comment type="catalytic activity">
    <reaction evidence="11 12">
        <text>pyruvate + ATP + H2O = phosphoenolpyruvate + AMP + phosphate + 2 H(+)</text>
        <dbReference type="Rhea" id="RHEA:11364"/>
        <dbReference type="ChEBI" id="CHEBI:15361"/>
        <dbReference type="ChEBI" id="CHEBI:15377"/>
        <dbReference type="ChEBI" id="CHEBI:15378"/>
        <dbReference type="ChEBI" id="CHEBI:30616"/>
        <dbReference type="ChEBI" id="CHEBI:43474"/>
        <dbReference type="ChEBI" id="CHEBI:58702"/>
        <dbReference type="ChEBI" id="CHEBI:456215"/>
        <dbReference type="EC" id="2.7.9.2"/>
    </reaction>
</comment>
<dbReference type="FunFam" id="3.30.1490.20:FF:000010">
    <property type="entry name" value="Phosphoenolpyruvate synthase"/>
    <property type="match status" value="1"/>
</dbReference>
<keyword evidence="18" id="KW-1185">Reference proteome</keyword>
<comment type="caution">
    <text evidence="17">The sequence shown here is derived from an EMBL/GenBank/DDBJ whole genome shotgun (WGS) entry which is preliminary data.</text>
</comment>
<dbReference type="InterPro" id="IPR006319">
    <property type="entry name" value="PEP_synth"/>
</dbReference>
<dbReference type="Gene3D" id="3.30.470.20">
    <property type="entry name" value="ATP-grasp fold, B domain"/>
    <property type="match status" value="1"/>
</dbReference>
<evidence type="ECO:0000256" key="9">
    <source>
        <dbReference type="ARBA" id="ARBA00022840"/>
    </source>
</evidence>
<evidence type="ECO:0000313" key="17">
    <source>
        <dbReference type="EMBL" id="MFC5365872.1"/>
    </source>
</evidence>
<dbReference type="InterPro" id="IPR040442">
    <property type="entry name" value="Pyrv_kinase-like_dom_sf"/>
</dbReference>
<dbReference type="InterPro" id="IPR018274">
    <property type="entry name" value="PEP_util_AS"/>
</dbReference>
<keyword evidence="9 12" id="KW-0067">ATP-binding</keyword>
<dbReference type="InterPro" id="IPR002192">
    <property type="entry name" value="PPDK_AMP/ATP-bd"/>
</dbReference>
<dbReference type="SUPFAM" id="SSF52009">
    <property type="entry name" value="Phosphohistidine domain"/>
    <property type="match status" value="1"/>
</dbReference>
<dbReference type="SUPFAM" id="SSF51621">
    <property type="entry name" value="Phosphoenolpyruvate/pyruvate domain"/>
    <property type="match status" value="1"/>
</dbReference>
<evidence type="ECO:0000256" key="10">
    <source>
        <dbReference type="ARBA" id="ARBA00022842"/>
    </source>
</evidence>
<evidence type="ECO:0000256" key="6">
    <source>
        <dbReference type="ARBA" id="ARBA00022723"/>
    </source>
</evidence>
<evidence type="ECO:0000313" key="18">
    <source>
        <dbReference type="Proteomes" id="UP001596201"/>
    </source>
</evidence>
<feature type="region of interest" description="Disordered" evidence="13">
    <location>
        <begin position="314"/>
        <end position="362"/>
    </location>
</feature>
<dbReference type="GO" id="GO:0046872">
    <property type="term" value="F:metal ion binding"/>
    <property type="evidence" value="ECO:0007669"/>
    <property type="project" value="UniProtKB-KW"/>
</dbReference>
<feature type="domain" description="PEP-utilising enzyme C-terminal" evidence="16">
    <location>
        <begin position="489"/>
        <end position="779"/>
    </location>
</feature>
<comment type="pathway">
    <text evidence="3 12">Carbohydrate biosynthesis; gluconeogenesis.</text>
</comment>
<keyword evidence="7 12" id="KW-0547">Nucleotide-binding</keyword>
<dbReference type="Proteomes" id="UP001596201">
    <property type="component" value="Unassembled WGS sequence"/>
</dbReference>
<dbReference type="GO" id="GO:0005524">
    <property type="term" value="F:ATP binding"/>
    <property type="evidence" value="ECO:0007669"/>
    <property type="project" value="UniProtKB-KW"/>
</dbReference>
<dbReference type="Gene3D" id="3.20.20.60">
    <property type="entry name" value="Phosphoenolpyruvate-binding domains"/>
    <property type="match status" value="1"/>
</dbReference>
<dbReference type="PROSITE" id="PS00370">
    <property type="entry name" value="PEP_ENZYMES_PHOS_SITE"/>
    <property type="match status" value="1"/>
</dbReference>
<evidence type="ECO:0000256" key="11">
    <source>
        <dbReference type="ARBA" id="ARBA00047700"/>
    </source>
</evidence>
<dbReference type="Pfam" id="PF00391">
    <property type="entry name" value="PEP-utilizers"/>
    <property type="match status" value="1"/>
</dbReference>
<dbReference type="Pfam" id="PF02896">
    <property type="entry name" value="PEP-utilizers_C"/>
    <property type="match status" value="1"/>
</dbReference>
<dbReference type="PANTHER" id="PTHR43030:SF1">
    <property type="entry name" value="PHOSPHOENOLPYRUVATE SYNTHASE"/>
    <property type="match status" value="1"/>
</dbReference>
<dbReference type="AlphaFoldDB" id="A0ABD5R776"/>
<evidence type="ECO:0000256" key="8">
    <source>
        <dbReference type="ARBA" id="ARBA00022777"/>
    </source>
</evidence>
<evidence type="ECO:0000259" key="15">
    <source>
        <dbReference type="Pfam" id="PF01326"/>
    </source>
</evidence>
<keyword evidence="10 12" id="KW-0460">Magnesium</keyword>
<feature type="compositionally biased region" description="Polar residues" evidence="13">
    <location>
        <begin position="339"/>
        <end position="351"/>
    </location>
</feature>
<dbReference type="NCBIfam" id="NF005057">
    <property type="entry name" value="PRK06464.1"/>
    <property type="match status" value="1"/>
</dbReference>
<keyword evidence="8 12" id="KW-0418">Kinase</keyword>
<organism evidence="17 18">
    <name type="scientific">Salinirubrum litoreum</name>
    <dbReference type="NCBI Taxonomy" id="1126234"/>
    <lineage>
        <taxon>Archaea</taxon>
        <taxon>Methanobacteriati</taxon>
        <taxon>Methanobacteriota</taxon>
        <taxon>Stenosarchaea group</taxon>
        <taxon>Halobacteria</taxon>
        <taxon>Halobacteriales</taxon>
        <taxon>Haloferacaceae</taxon>
        <taxon>Salinirubrum</taxon>
    </lineage>
</organism>
<sequence length="788" mass="85534">MAVRWLEDIRSGDLDAVGGKAASLGELTGAGLPVPPGFVVTADTYRSFIQEAGIDDELFAAMDIDPEDSGALAEAQRRAEELITGTEFPDDVRAEILDAYESLGDGEEFVAVRSSATAEDLPDASFAGQQETFLNITEDDLLDRVRDCWASLFSQRAIYYRTRQGFPHDQVDIAVVVQQMVDADQSGVMFTSHPSTGEPRVIIEAAWGLGEAVVSGAVSPDNYVVSREHRTVDEVTVADKKLMHVKDPETGATSEVPVPEDRREKRVLSDEDLRRLVDLGERVEEHYGTPQDVEWAMVDDEILMLQSRPITTISESNPAGKAEDSSAFANGGVDVSGENGESTANADTTAGENGDASASADADSGDTLLKGLGASPGIVSGPVRIVEKLDQLDKVEEGDIIVTEMTMPDMVPAMKRAVGIVTDEGGMTSHAAIVSRELGVPAVVGTGSATRQLRDGQRITMDGDKGTIRAGEVTEPEVEHDPVEEVRPQSPVKPMTATEVKVNVSIPEAAERAAATGADGVGLLRIEHMVLSLGQTPDRYVAEHGEKAFVDEIVRGVRAVADEFYPRPVRVRTLDAPTDEFRQLEGGDDEPHEHNPMLGYRGIRRSLDQPETFAYELQAFRRLYDMGYDNVEIMFPLVNDAEDVHRAVQLLREQGIDPDRRTWGVMVETPASALGIESLAEAGIDFASFGTNDLTQYTLAVDRNNEHVADRFDELHPAVLELIGSTIETCRELGVDTSICGQAGSKPEMVRFLVEQGVSSISANIDAVRDVQHEVKRVEQKLLLDSVR</sequence>
<protein>
    <recommendedName>
        <fullName evidence="12">Phosphoenolpyruvate synthase</fullName>
        <shortName evidence="12">PEP synthase</shortName>
        <ecNumber evidence="12">2.7.9.2</ecNumber>
    </recommendedName>
    <alternativeName>
        <fullName evidence="12">Pyruvate, water dikinase</fullName>
    </alternativeName>
</protein>
<dbReference type="InterPro" id="IPR036637">
    <property type="entry name" value="Phosphohistidine_dom_sf"/>
</dbReference>
<evidence type="ECO:0000256" key="4">
    <source>
        <dbReference type="ARBA" id="ARBA00007837"/>
    </source>
</evidence>
<evidence type="ECO:0000256" key="5">
    <source>
        <dbReference type="ARBA" id="ARBA00022679"/>
    </source>
</evidence>
<dbReference type="PANTHER" id="PTHR43030">
    <property type="entry name" value="PHOSPHOENOLPYRUVATE SYNTHASE"/>
    <property type="match status" value="1"/>
</dbReference>
<evidence type="ECO:0000256" key="2">
    <source>
        <dbReference type="ARBA" id="ARBA00002988"/>
    </source>
</evidence>
<comment type="similarity">
    <text evidence="4 12">Belongs to the PEP-utilizing enzyme family.</text>
</comment>
<dbReference type="PRINTS" id="PR01736">
    <property type="entry name" value="PHPHTRNFRASE"/>
</dbReference>
<evidence type="ECO:0000256" key="13">
    <source>
        <dbReference type="SAM" id="MobiDB-lite"/>
    </source>
</evidence>
<comment type="cofactor">
    <cofactor evidence="1 12">
        <name>Mg(2+)</name>
        <dbReference type="ChEBI" id="CHEBI:18420"/>
    </cofactor>
</comment>
<dbReference type="Gene3D" id="3.50.30.10">
    <property type="entry name" value="Phosphohistidine domain"/>
    <property type="match status" value="1"/>
</dbReference>
<dbReference type="GO" id="GO:0008986">
    <property type="term" value="F:pyruvate, water dikinase activity"/>
    <property type="evidence" value="ECO:0007669"/>
    <property type="project" value="UniProtKB-EC"/>
</dbReference>
<gene>
    <name evidence="17" type="primary">ppsA</name>
    <name evidence="17" type="ORF">ACFPJ5_02910</name>
</gene>
<dbReference type="InterPro" id="IPR000121">
    <property type="entry name" value="PEP_util_C"/>
</dbReference>
<reference evidence="17 18" key="1">
    <citation type="journal article" date="2019" name="Int. J. Syst. Evol. Microbiol.">
        <title>The Global Catalogue of Microorganisms (GCM) 10K type strain sequencing project: providing services to taxonomists for standard genome sequencing and annotation.</title>
        <authorList>
            <consortium name="The Broad Institute Genomics Platform"/>
            <consortium name="The Broad Institute Genome Sequencing Center for Infectious Disease"/>
            <person name="Wu L."/>
            <person name="Ma J."/>
        </authorList>
    </citation>
    <scope>NUCLEOTIDE SEQUENCE [LARGE SCALE GENOMIC DNA]</scope>
    <source>
        <strain evidence="17 18">CGMCC 1.12237</strain>
    </source>
</reference>
<evidence type="ECO:0000256" key="1">
    <source>
        <dbReference type="ARBA" id="ARBA00001946"/>
    </source>
</evidence>
<comment type="function">
    <text evidence="2 12">Catalyzes the phosphorylation of pyruvate to phosphoenolpyruvate.</text>
</comment>
<feature type="domain" description="PEP-utilising enzyme mobile" evidence="14">
    <location>
        <begin position="396"/>
        <end position="466"/>
    </location>
</feature>
<dbReference type="InterPro" id="IPR015813">
    <property type="entry name" value="Pyrv/PenolPyrv_kinase-like_dom"/>
</dbReference>
<evidence type="ECO:0000256" key="12">
    <source>
        <dbReference type="PIRNR" id="PIRNR000854"/>
    </source>
</evidence>
<dbReference type="RefSeq" id="WP_227228800.1">
    <property type="nucleotide sequence ID" value="NZ_JAJCVJ010000001.1"/>
</dbReference>
<dbReference type="InterPro" id="IPR008279">
    <property type="entry name" value="PEP-util_enz_mobile_dom"/>
</dbReference>
<dbReference type="NCBIfam" id="TIGR01418">
    <property type="entry name" value="PEP_synth"/>
    <property type="match status" value="1"/>
</dbReference>
<dbReference type="PIRSF" id="PIRSF000854">
    <property type="entry name" value="PEP_synthase"/>
    <property type="match status" value="1"/>
</dbReference>
<dbReference type="SUPFAM" id="SSF56059">
    <property type="entry name" value="Glutathione synthetase ATP-binding domain-like"/>
    <property type="match status" value="1"/>
</dbReference>
<proteinExistence type="inferred from homology"/>
<evidence type="ECO:0000256" key="7">
    <source>
        <dbReference type="ARBA" id="ARBA00022741"/>
    </source>
</evidence>
<evidence type="ECO:0000259" key="14">
    <source>
        <dbReference type="Pfam" id="PF00391"/>
    </source>
</evidence>
<evidence type="ECO:0000259" key="16">
    <source>
        <dbReference type="Pfam" id="PF02896"/>
    </source>
</evidence>
<accession>A0ABD5R776</accession>
<dbReference type="Pfam" id="PF01326">
    <property type="entry name" value="PPDK_N"/>
    <property type="match status" value="1"/>
</dbReference>
<keyword evidence="5 12" id="KW-0808">Transferase</keyword>